<protein>
    <submittedName>
        <fullName evidence="1">Uncharacterized protein</fullName>
    </submittedName>
</protein>
<evidence type="ECO:0000313" key="1">
    <source>
        <dbReference type="EMBL" id="PFH50440.1"/>
    </source>
</evidence>
<dbReference type="AlphaFoldDB" id="A0A2A9NRV5"/>
<name>A0A2A9NRV5_9AGAR</name>
<keyword evidence="2" id="KW-1185">Reference proteome</keyword>
<reference evidence="1 2" key="1">
    <citation type="submission" date="2014-02" db="EMBL/GenBank/DDBJ databases">
        <title>Transposable element dynamics among asymbiotic and ectomycorrhizal Amanita fungi.</title>
        <authorList>
            <consortium name="DOE Joint Genome Institute"/>
            <person name="Hess J."/>
            <person name="Skrede I."/>
            <person name="Wolfe B."/>
            <person name="LaButti K."/>
            <person name="Ohm R.A."/>
            <person name="Grigoriev I.V."/>
            <person name="Pringle A."/>
        </authorList>
    </citation>
    <scope>NUCLEOTIDE SEQUENCE [LARGE SCALE GENOMIC DNA]</scope>
    <source>
        <strain evidence="1 2">SKay4041</strain>
    </source>
</reference>
<gene>
    <name evidence="1" type="ORF">AMATHDRAFT_60980</name>
</gene>
<proteinExistence type="predicted"/>
<sequence length="81" mass="9213">MYYGERGDGIHLLEECISRVRLSTWSNYLCVTPSAYDRVQSLRVARKLHEPKLLNLSDFPSQIGILHLNKDQSAIKVPSLA</sequence>
<dbReference type="EMBL" id="KZ302003">
    <property type="protein sequence ID" value="PFH50440.1"/>
    <property type="molecule type" value="Genomic_DNA"/>
</dbReference>
<dbReference type="Proteomes" id="UP000242287">
    <property type="component" value="Unassembled WGS sequence"/>
</dbReference>
<organism evidence="1 2">
    <name type="scientific">Amanita thiersii Skay4041</name>
    <dbReference type="NCBI Taxonomy" id="703135"/>
    <lineage>
        <taxon>Eukaryota</taxon>
        <taxon>Fungi</taxon>
        <taxon>Dikarya</taxon>
        <taxon>Basidiomycota</taxon>
        <taxon>Agaricomycotina</taxon>
        <taxon>Agaricomycetes</taxon>
        <taxon>Agaricomycetidae</taxon>
        <taxon>Agaricales</taxon>
        <taxon>Pluteineae</taxon>
        <taxon>Amanitaceae</taxon>
        <taxon>Amanita</taxon>
    </lineage>
</organism>
<accession>A0A2A9NRV5</accession>
<evidence type="ECO:0000313" key="2">
    <source>
        <dbReference type="Proteomes" id="UP000242287"/>
    </source>
</evidence>